<dbReference type="PANTHER" id="PTHR47099:SF1">
    <property type="entry name" value="METHYLCOBAMIDE:COM METHYLTRANSFERASE MTBA"/>
    <property type="match status" value="1"/>
</dbReference>
<dbReference type="EMBL" id="DVNK01000027">
    <property type="protein sequence ID" value="HIU46360.1"/>
    <property type="molecule type" value="Genomic_DNA"/>
</dbReference>
<dbReference type="Proteomes" id="UP000824123">
    <property type="component" value="Unassembled WGS sequence"/>
</dbReference>
<reference evidence="2" key="2">
    <citation type="journal article" date="2021" name="PeerJ">
        <title>Extensive microbial diversity within the chicken gut microbiome revealed by metagenomics and culture.</title>
        <authorList>
            <person name="Gilroy R."/>
            <person name="Ravi A."/>
            <person name="Getino M."/>
            <person name="Pursley I."/>
            <person name="Horton D.L."/>
            <person name="Alikhan N.F."/>
            <person name="Baker D."/>
            <person name="Gharbi K."/>
            <person name="Hall N."/>
            <person name="Watson M."/>
            <person name="Adriaenssens E.M."/>
            <person name="Foster-Nyarko E."/>
            <person name="Jarju S."/>
            <person name="Secka A."/>
            <person name="Antonio M."/>
            <person name="Oren A."/>
            <person name="Chaudhuri R.R."/>
            <person name="La Ragione R."/>
            <person name="Hildebrand F."/>
            <person name="Pallen M.J."/>
        </authorList>
    </citation>
    <scope>NUCLEOTIDE SEQUENCE</scope>
    <source>
        <strain evidence="2">ChiSxjej2B14-8506</strain>
    </source>
</reference>
<dbReference type="GO" id="GO:0006779">
    <property type="term" value="P:porphyrin-containing compound biosynthetic process"/>
    <property type="evidence" value="ECO:0007669"/>
    <property type="project" value="InterPro"/>
</dbReference>
<dbReference type="AlphaFoldDB" id="A0A9D1LQV0"/>
<dbReference type="InterPro" id="IPR038071">
    <property type="entry name" value="UROD/MetE-like_sf"/>
</dbReference>
<accession>A0A9D1LQV0</accession>
<dbReference type="GO" id="GO:0004853">
    <property type="term" value="F:uroporphyrinogen decarboxylase activity"/>
    <property type="evidence" value="ECO:0007669"/>
    <property type="project" value="InterPro"/>
</dbReference>
<reference evidence="2" key="1">
    <citation type="submission" date="2020-10" db="EMBL/GenBank/DDBJ databases">
        <authorList>
            <person name="Gilroy R."/>
        </authorList>
    </citation>
    <scope>NUCLEOTIDE SEQUENCE</scope>
    <source>
        <strain evidence="2">ChiSxjej2B14-8506</strain>
    </source>
</reference>
<dbReference type="InterPro" id="IPR052024">
    <property type="entry name" value="Methanogen_methyltrans"/>
</dbReference>
<feature type="domain" description="Uroporphyrinogen decarboxylase (URO-D)" evidence="1">
    <location>
        <begin position="148"/>
        <end position="361"/>
    </location>
</feature>
<organism evidence="2 3">
    <name type="scientific">Candidatus Fimadaptatus faecigallinarum</name>
    <dbReference type="NCBI Taxonomy" id="2840814"/>
    <lineage>
        <taxon>Bacteria</taxon>
        <taxon>Bacillati</taxon>
        <taxon>Bacillota</taxon>
        <taxon>Clostridia</taxon>
        <taxon>Eubacteriales</taxon>
        <taxon>Candidatus Fimadaptatus</taxon>
    </lineage>
</organism>
<evidence type="ECO:0000259" key="1">
    <source>
        <dbReference type="Pfam" id="PF01208"/>
    </source>
</evidence>
<dbReference type="Gene3D" id="3.20.20.210">
    <property type="match status" value="1"/>
</dbReference>
<dbReference type="Pfam" id="PF01208">
    <property type="entry name" value="URO-D"/>
    <property type="match status" value="1"/>
</dbReference>
<protein>
    <recommendedName>
        <fullName evidence="1">Uroporphyrinogen decarboxylase (URO-D) domain-containing protein</fullName>
    </recommendedName>
</protein>
<sequence length="365" mass="40542">MTSKERMLTALNRGKPDRLPVTIHQWQDYHLNHFMGGVSDIEANRICGLDASINFYRTLEDAPSPDWRVTVSAEPGTADYAVTRTTITTPEGELTCCHGANEMTTWVTEHLIKRPEDIRLLKYMPVPRFDREGARRKYDELGDGGILRTFVCGAQGGCWQDACELFGVENLIYATVDDPDWVHEFMELLLDWKLRYIERNLPGLPFDLIETGGGAASNTVISPALHREFCLPYDRRMHDALHALGYKVVYHTCGGMTKILDLIVANGCDASETLSPASVGGDIATDEDGEYVRATLAPHVAMIGGMDQFGILGRGDEHAIRAEVERLFMVFGAQGGYIMSASDHFFDAPVDKLRGFARAAAECVY</sequence>
<evidence type="ECO:0000313" key="3">
    <source>
        <dbReference type="Proteomes" id="UP000824123"/>
    </source>
</evidence>
<dbReference type="PANTHER" id="PTHR47099">
    <property type="entry name" value="METHYLCOBAMIDE:COM METHYLTRANSFERASE MTBA"/>
    <property type="match status" value="1"/>
</dbReference>
<dbReference type="InterPro" id="IPR000257">
    <property type="entry name" value="Uroporphyrinogen_deCOase"/>
</dbReference>
<dbReference type="SUPFAM" id="SSF51726">
    <property type="entry name" value="UROD/MetE-like"/>
    <property type="match status" value="1"/>
</dbReference>
<gene>
    <name evidence="2" type="ORF">IAC59_03770</name>
</gene>
<comment type="caution">
    <text evidence="2">The sequence shown here is derived from an EMBL/GenBank/DDBJ whole genome shotgun (WGS) entry which is preliminary data.</text>
</comment>
<name>A0A9D1LQV0_9FIRM</name>
<evidence type="ECO:0000313" key="2">
    <source>
        <dbReference type="EMBL" id="HIU46360.1"/>
    </source>
</evidence>
<proteinExistence type="predicted"/>